<feature type="region of interest" description="Disordered" evidence="8">
    <location>
        <begin position="473"/>
        <end position="567"/>
    </location>
</feature>
<evidence type="ECO:0000313" key="11">
    <source>
        <dbReference type="EMBL" id="TWW73660.1"/>
    </source>
</evidence>
<comment type="caution">
    <text evidence="11">The sequence shown here is derived from an EMBL/GenBank/DDBJ whole genome shotgun (WGS) entry which is preliminary data.</text>
</comment>
<evidence type="ECO:0000313" key="12">
    <source>
        <dbReference type="Proteomes" id="UP000324091"/>
    </source>
</evidence>
<dbReference type="GO" id="GO:0008270">
    <property type="term" value="F:zinc ion binding"/>
    <property type="evidence" value="ECO:0007669"/>
    <property type="project" value="UniProtKB-KW"/>
</dbReference>
<evidence type="ECO:0000256" key="6">
    <source>
        <dbReference type="ARBA" id="ARBA00023242"/>
    </source>
</evidence>
<evidence type="ECO:0000256" key="1">
    <source>
        <dbReference type="ARBA" id="ARBA00004123"/>
    </source>
</evidence>
<proteinExistence type="predicted"/>
<dbReference type="EMBL" id="RHFK02000007">
    <property type="protein sequence ID" value="TWW73660.1"/>
    <property type="molecule type" value="Genomic_DNA"/>
</dbReference>
<dbReference type="PANTHER" id="PTHR12247">
    <property type="entry name" value="POLYCOMB GROUP PROTEIN"/>
    <property type="match status" value="1"/>
</dbReference>
<organism evidence="11 12">
    <name type="scientific">Takifugu flavidus</name>
    <name type="common">sansaifugu</name>
    <dbReference type="NCBI Taxonomy" id="433684"/>
    <lineage>
        <taxon>Eukaryota</taxon>
        <taxon>Metazoa</taxon>
        <taxon>Chordata</taxon>
        <taxon>Craniata</taxon>
        <taxon>Vertebrata</taxon>
        <taxon>Euteleostomi</taxon>
        <taxon>Actinopterygii</taxon>
        <taxon>Neopterygii</taxon>
        <taxon>Teleostei</taxon>
        <taxon>Neoteleostei</taxon>
        <taxon>Acanthomorphata</taxon>
        <taxon>Eupercaria</taxon>
        <taxon>Tetraodontiformes</taxon>
        <taxon>Tetradontoidea</taxon>
        <taxon>Tetraodontidae</taxon>
        <taxon>Takifugu</taxon>
    </lineage>
</organism>
<keyword evidence="5" id="KW-0238">DNA-binding</keyword>
<dbReference type="PROSITE" id="PS50105">
    <property type="entry name" value="SAM_DOMAIN"/>
    <property type="match status" value="1"/>
</dbReference>
<feature type="compositionally biased region" description="Polar residues" evidence="8">
    <location>
        <begin position="602"/>
        <end position="614"/>
    </location>
</feature>
<feature type="compositionally biased region" description="Basic and acidic residues" evidence="8">
    <location>
        <begin position="756"/>
        <end position="771"/>
    </location>
</feature>
<feature type="compositionally biased region" description="Polar residues" evidence="8">
    <location>
        <begin position="395"/>
        <end position="404"/>
    </location>
</feature>
<dbReference type="Gene3D" id="3.30.60.160">
    <property type="match status" value="1"/>
</dbReference>
<feature type="compositionally biased region" description="Low complexity" evidence="8">
    <location>
        <begin position="354"/>
        <end position="383"/>
    </location>
</feature>
<dbReference type="InterPro" id="IPR013761">
    <property type="entry name" value="SAM/pointed_sf"/>
</dbReference>
<feature type="compositionally biased region" description="Polar residues" evidence="8">
    <location>
        <begin position="423"/>
        <end position="436"/>
    </location>
</feature>
<feature type="compositionally biased region" description="Polar residues" evidence="8">
    <location>
        <begin position="318"/>
        <end position="338"/>
    </location>
</feature>
<evidence type="ECO:0000256" key="2">
    <source>
        <dbReference type="ARBA" id="ARBA00022723"/>
    </source>
</evidence>
<sequence length="862" mass="92782">MDGEKQEDSNSRIAAITFPSTSTAVTVATVCPCSAAGARAPSSSLSIISSDRQAVQVIQHAIQRPHNMAAQFLQQMYAAQQQHLMLQTAALQQQHQHSPHLQSLATMHQASVRQRQSTSSSSEGLTHQPAGVSIALPASPVTTQLVGRTQNSISSGVSTTISQQAMLLGGRPANCNQAQMYLRTQMLILAPAASVAAVQSELPPVTSCSSASNSSQVQNLVLHQLPGALAAAHNVILKPPPPCPALTPAASKISICPPKSSQVTESSSERPQPEVTGSQGITPALSPAQMTLKQQLSCPPGHQGAHRHLILQQDTAASLNHRQHQSIPLSVSPHDSSSNPPPFSSKIQSSPDTQSQAPRNSPASSSSLTSASSQTSIPAAKVLPQPPPLLAAPQRWSSFPQVQSRPPPPLILPRFPQNSPVTLQRLSQDVQTQVAQKEQEPPATERLVQTLYQNVPPPQTVAIDLKVQPAAHNAKPLSGQTPKGNSLSPSEKKDESPRLSPQISLPFPGSPEHNGADSATSGGRAIQIAASSSNHPPPSPPQLPHILPAAVRCPSHPPSSPRSPFEPLTTHVLTHLVEGFVIQEGLEPFPVHPSSLEKPASPSDSQEIATNQASVEEESPLAANQSISSDSEMESNGPAVDGVNNRWSREVAEHGESVGGVLRCEYCGSRGYACVFLSSKRFCSMTCGRRFSKHIKLLRTGRWGHRATGRRERPPSRVNGVSREHFLKRIYRSGKARKDQEQEDEAPAPMTTRLRKQAERQREKQREKETEEREPEGQITETISISDEGEEDRRPSHWGVEQVFSYINSLPGGEDVAEEFRSQEIDGQALLLLTEDHLVSTMNLKLGPALKLHAYINSLKEA</sequence>
<accession>A0A5C6P623</accession>
<evidence type="ECO:0000259" key="9">
    <source>
        <dbReference type="PROSITE" id="PS50105"/>
    </source>
</evidence>
<evidence type="ECO:0000256" key="4">
    <source>
        <dbReference type="ARBA" id="ARBA00022833"/>
    </source>
</evidence>
<evidence type="ECO:0000256" key="3">
    <source>
        <dbReference type="ARBA" id="ARBA00022771"/>
    </source>
</evidence>
<dbReference type="AlphaFoldDB" id="A0A5C6P623"/>
<feature type="region of interest" description="Disordered" evidence="8">
    <location>
        <begin position="423"/>
        <end position="443"/>
    </location>
</feature>
<keyword evidence="3 7" id="KW-0863">Zinc-finger</keyword>
<evidence type="ECO:0000256" key="7">
    <source>
        <dbReference type="PROSITE-ProRule" id="PRU00367"/>
    </source>
</evidence>
<feature type="domain" description="SAM" evidence="9">
    <location>
        <begin position="798"/>
        <end position="862"/>
    </location>
</feature>
<dbReference type="InterPro" id="IPR050548">
    <property type="entry name" value="PcG_chromatin_remod_factors"/>
</dbReference>
<dbReference type="PANTHER" id="PTHR12247:SF88">
    <property type="entry name" value="POLYHOMEOTIC-LIKE PROTEIN 3"/>
    <property type="match status" value="1"/>
</dbReference>
<dbReference type="SMART" id="SM00454">
    <property type="entry name" value="SAM"/>
    <property type="match status" value="1"/>
</dbReference>
<evidence type="ECO:0000259" key="10">
    <source>
        <dbReference type="PROSITE" id="PS51024"/>
    </source>
</evidence>
<dbReference type="Pfam" id="PF21319">
    <property type="entry name" value="zf-FCS_1"/>
    <property type="match status" value="1"/>
</dbReference>
<dbReference type="Pfam" id="PF00536">
    <property type="entry name" value="SAM_1"/>
    <property type="match status" value="1"/>
</dbReference>
<feature type="region of interest" description="Disordered" evidence="8">
    <location>
        <begin position="318"/>
        <end position="409"/>
    </location>
</feature>
<dbReference type="SUPFAM" id="SSF47769">
    <property type="entry name" value="SAM/Pointed domain"/>
    <property type="match status" value="1"/>
</dbReference>
<keyword evidence="12" id="KW-1185">Reference proteome</keyword>
<dbReference type="GO" id="GO:0042393">
    <property type="term" value="F:histone binding"/>
    <property type="evidence" value="ECO:0007669"/>
    <property type="project" value="TreeGrafter"/>
</dbReference>
<reference evidence="11 12" key="1">
    <citation type="submission" date="2019-04" db="EMBL/GenBank/DDBJ databases">
        <title>Chromosome genome assembly for Takifugu flavidus.</title>
        <authorList>
            <person name="Xiao S."/>
        </authorList>
    </citation>
    <scope>NUCLEOTIDE SEQUENCE [LARGE SCALE GENOMIC DNA]</scope>
    <source>
        <strain evidence="11">HTHZ2018</strain>
        <tissue evidence="11">Muscle</tissue>
    </source>
</reference>
<dbReference type="GO" id="GO:0003682">
    <property type="term" value="F:chromatin binding"/>
    <property type="evidence" value="ECO:0007669"/>
    <property type="project" value="TreeGrafter"/>
</dbReference>
<dbReference type="InterPro" id="IPR038603">
    <property type="entry name" value="Znf_FCS_sf"/>
</dbReference>
<name>A0A5C6P623_9TELE</name>
<keyword evidence="6" id="KW-0539">Nucleus</keyword>
<dbReference type="GO" id="GO:0035102">
    <property type="term" value="C:PRC1 complex"/>
    <property type="evidence" value="ECO:0007669"/>
    <property type="project" value="TreeGrafter"/>
</dbReference>
<feature type="domain" description="FCS-type" evidence="10">
    <location>
        <begin position="655"/>
        <end position="689"/>
    </location>
</feature>
<comment type="subcellular location">
    <subcellularLocation>
        <location evidence="1">Nucleus</location>
    </subcellularLocation>
</comment>
<protein>
    <submittedName>
        <fullName evidence="11">Polyhomeotic-like protein 2</fullName>
    </submittedName>
</protein>
<evidence type="ECO:0000256" key="5">
    <source>
        <dbReference type="ARBA" id="ARBA00023125"/>
    </source>
</evidence>
<dbReference type="Proteomes" id="UP000324091">
    <property type="component" value="Chromosome 15"/>
</dbReference>
<dbReference type="InterPro" id="IPR001660">
    <property type="entry name" value="SAM"/>
</dbReference>
<feature type="compositionally biased region" description="Polar residues" evidence="8">
    <location>
        <begin position="478"/>
        <end position="489"/>
    </location>
</feature>
<feature type="region of interest" description="Disordered" evidence="8">
    <location>
        <begin position="588"/>
        <end position="643"/>
    </location>
</feature>
<gene>
    <name evidence="11" type="ORF">D4764_15G0010560</name>
</gene>
<feature type="compositionally biased region" description="Low complexity" evidence="8">
    <location>
        <begin position="96"/>
        <end position="122"/>
    </location>
</feature>
<keyword evidence="4" id="KW-0862">Zinc</keyword>
<dbReference type="PROSITE" id="PS51024">
    <property type="entry name" value="ZF_FCS"/>
    <property type="match status" value="1"/>
</dbReference>
<dbReference type="GO" id="GO:0003677">
    <property type="term" value="F:DNA binding"/>
    <property type="evidence" value="ECO:0007669"/>
    <property type="project" value="UniProtKB-KW"/>
</dbReference>
<dbReference type="GO" id="GO:0045892">
    <property type="term" value="P:negative regulation of DNA-templated transcription"/>
    <property type="evidence" value="ECO:0007669"/>
    <property type="project" value="TreeGrafter"/>
</dbReference>
<evidence type="ECO:0000256" key="8">
    <source>
        <dbReference type="SAM" id="MobiDB-lite"/>
    </source>
</evidence>
<dbReference type="Gene3D" id="1.10.150.50">
    <property type="entry name" value="Transcription Factor, Ets-1"/>
    <property type="match status" value="1"/>
</dbReference>
<feature type="region of interest" description="Disordered" evidence="8">
    <location>
        <begin position="703"/>
        <end position="796"/>
    </location>
</feature>
<feature type="region of interest" description="Disordered" evidence="8">
    <location>
        <begin position="256"/>
        <end position="283"/>
    </location>
</feature>
<dbReference type="CDD" id="cd09577">
    <property type="entry name" value="SAM_Ph1_2_3"/>
    <property type="match status" value="1"/>
</dbReference>
<keyword evidence="2" id="KW-0479">Metal-binding</keyword>
<feature type="region of interest" description="Disordered" evidence="8">
    <location>
        <begin position="96"/>
        <end position="127"/>
    </location>
</feature>
<dbReference type="InterPro" id="IPR012313">
    <property type="entry name" value="Znf_FCS"/>
</dbReference>